<dbReference type="Pfam" id="PF12937">
    <property type="entry name" value="F-box-like"/>
    <property type="match status" value="1"/>
</dbReference>
<protein>
    <recommendedName>
        <fullName evidence="2">F-box domain-containing protein</fullName>
    </recommendedName>
</protein>
<evidence type="ECO:0000256" key="1">
    <source>
        <dbReference type="SAM" id="MobiDB-lite"/>
    </source>
</evidence>
<dbReference type="EMBL" id="JBANRG010000026">
    <property type="protein sequence ID" value="KAK7453413.1"/>
    <property type="molecule type" value="Genomic_DNA"/>
</dbReference>
<gene>
    <name evidence="3" type="ORF">VKT23_011678</name>
</gene>
<dbReference type="SUPFAM" id="SSF81383">
    <property type="entry name" value="F-box domain"/>
    <property type="match status" value="1"/>
</dbReference>
<reference evidence="3 4" key="1">
    <citation type="submission" date="2024-01" db="EMBL/GenBank/DDBJ databases">
        <title>A draft genome for the cacao thread blight pathogen Marasmiellus scandens.</title>
        <authorList>
            <person name="Baruah I.K."/>
            <person name="Leung J."/>
            <person name="Bukari Y."/>
            <person name="Amoako-Attah I."/>
            <person name="Meinhardt L.W."/>
            <person name="Bailey B.A."/>
            <person name="Cohen S.P."/>
        </authorList>
    </citation>
    <scope>NUCLEOTIDE SEQUENCE [LARGE SCALE GENOMIC DNA]</scope>
    <source>
        <strain evidence="3 4">GH-19</strain>
    </source>
</reference>
<name>A0ABR1J892_9AGAR</name>
<comment type="caution">
    <text evidence="3">The sequence shown here is derived from an EMBL/GenBank/DDBJ whole genome shotgun (WGS) entry which is preliminary data.</text>
</comment>
<evidence type="ECO:0000313" key="3">
    <source>
        <dbReference type="EMBL" id="KAK7453413.1"/>
    </source>
</evidence>
<dbReference type="Proteomes" id="UP001498398">
    <property type="component" value="Unassembled WGS sequence"/>
</dbReference>
<dbReference type="InterPro" id="IPR001810">
    <property type="entry name" value="F-box_dom"/>
</dbReference>
<evidence type="ECO:0000259" key="2">
    <source>
        <dbReference type="Pfam" id="PF12937"/>
    </source>
</evidence>
<sequence>MPYKLPESPTPPDDTSENASELGDYPERESLANNLPGELIILIMSYVSSSKDLRSCSTVCRLWTYAAQCRLFSVLTIEIPSEVKSWTKRFKESPHIRHAVTSLDLSLPIQRCTDRLLTKLLRKLPNVKSVRLECWDAAQVYRLKVLKGLESLVLYEVAEGDLVFVTRGIKKMEYLKKLEVSVDSGVTWTPSLLSKIGPVKAVKLKELAVMVYDDFEADEAQSVGHMLDWLNSIVFDHSELETLKLAWEDVLVWDQDPAGMETEKLVKLLESVNPRLSNLVLTLPDYQYDQSDEESDSEMITLDPCLG</sequence>
<feature type="domain" description="F-box" evidence="2">
    <location>
        <begin position="33"/>
        <end position="68"/>
    </location>
</feature>
<dbReference type="Gene3D" id="1.20.1280.50">
    <property type="match status" value="1"/>
</dbReference>
<keyword evidence="4" id="KW-1185">Reference proteome</keyword>
<evidence type="ECO:0000313" key="4">
    <source>
        <dbReference type="Proteomes" id="UP001498398"/>
    </source>
</evidence>
<proteinExistence type="predicted"/>
<feature type="region of interest" description="Disordered" evidence="1">
    <location>
        <begin position="1"/>
        <end position="22"/>
    </location>
</feature>
<dbReference type="InterPro" id="IPR036047">
    <property type="entry name" value="F-box-like_dom_sf"/>
</dbReference>
<organism evidence="3 4">
    <name type="scientific">Marasmiellus scandens</name>
    <dbReference type="NCBI Taxonomy" id="2682957"/>
    <lineage>
        <taxon>Eukaryota</taxon>
        <taxon>Fungi</taxon>
        <taxon>Dikarya</taxon>
        <taxon>Basidiomycota</taxon>
        <taxon>Agaricomycotina</taxon>
        <taxon>Agaricomycetes</taxon>
        <taxon>Agaricomycetidae</taxon>
        <taxon>Agaricales</taxon>
        <taxon>Marasmiineae</taxon>
        <taxon>Omphalotaceae</taxon>
        <taxon>Marasmiellus</taxon>
    </lineage>
</organism>
<accession>A0ABR1J892</accession>